<gene>
    <name evidence="1" type="ORF">AX245_09650</name>
    <name evidence="2" type="ORF">C4618_04595</name>
</gene>
<proteinExistence type="predicted"/>
<reference evidence="1 3" key="1">
    <citation type="journal article" date="2016" name="Sci. Rep.">
        <title>Serotype IV Streptococcus agalactiae ST-452 has arisen from large genomic recombination events between CC23 and the hypervirulent CC17 lineages.</title>
        <authorList>
            <person name="Campisi E."/>
            <person name="Rinaudo C.D."/>
            <person name="Donati C."/>
            <person name="Barucco M."/>
            <person name="Torricelli G."/>
            <person name="Edwards M.S."/>
            <person name="Baker C.J."/>
            <person name="Margarit I."/>
            <person name="Rosini R."/>
        </authorList>
    </citation>
    <scope>NUCLEOTIDE SEQUENCE [LARGE SCALE GENOMIC DNA]</scope>
    <source>
        <strain evidence="1 3">CZ-PW-140</strain>
    </source>
</reference>
<dbReference type="KEGG" id="sage:EN72_09345"/>
<comment type="caution">
    <text evidence="1">The sequence shown here is derived from an EMBL/GenBank/DDBJ whole genome shotgun (WGS) entry which is preliminary data.</text>
</comment>
<name>A0A0E1EPV6_STRAG</name>
<evidence type="ECO:0000313" key="3">
    <source>
        <dbReference type="Proteomes" id="UP000093122"/>
    </source>
</evidence>
<evidence type="ECO:0000313" key="4">
    <source>
        <dbReference type="Proteomes" id="UP000256718"/>
    </source>
</evidence>
<accession>A0A0E1EPV6</accession>
<evidence type="ECO:0000313" key="1">
    <source>
        <dbReference type="EMBL" id="OCM71460.1"/>
    </source>
</evidence>
<reference evidence="2 4" key="2">
    <citation type="journal article" date="2018" name="Emerg. Microbes Infect.">
        <title>Phenotypic and molecular analysis of nontypeable Group B streptococci: identification of cps2a and hybrid cps2a/cps5 Group B streptococcal capsule gene clusters.</title>
        <authorList>
            <person name="Alhhazmi A."/>
            <person name="Tyrrell G.J."/>
        </authorList>
    </citation>
    <scope>NUCLEOTIDE SEQUENCE [LARGE SCALE GENOMIC DNA]</scope>
    <source>
        <strain evidence="2 4">PLGBS17</strain>
    </source>
</reference>
<organism evidence="1 3">
    <name type="scientific">Streptococcus agalactiae</name>
    <dbReference type="NCBI Taxonomy" id="1311"/>
    <lineage>
        <taxon>Bacteria</taxon>
        <taxon>Bacillati</taxon>
        <taxon>Bacillota</taxon>
        <taxon>Bacilli</taxon>
        <taxon>Lactobacillales</taxon>
        <taxon>Streptococcaceae</taxon>
        <taxon>Streptococcus</taxon>
    </lineage>
</organism>
<dbReference type="Proteomes" id="UP000093122">
    <property type="component" value="Unassembled WGS sequence"/>
</dbReference>
<dbReference type="AlphaFoldDB" id="A0A0E1EPV6"/>
<dbReference type="EMBL" id="QHGZ01000117">
    <property type="protein sequence ID" value="RDY83085.1"/>
    <property type="molecule type" value="Genomic_DNA"/>
</dbReference>
<dbReference type="OMA" id="IAINNWK"/>
<protein>
    <submittedName>
        <fullName evidence="1">Uncharacterized protein</fullName>
    </submittedName>
</protein>
<dbReference type="RefSeq" id="WP_000771941.1">
    <property type="nucleotide sequence ID" value="NZ_BCNI01000001.1"/>
</dbReference>
<dbReference type="Proteomes" id="UP000256718">
    <property type="component" value="Unassembled WGS sequence"/>
</dbReference>
<evidence type="ECO:0000313" key="2">
    <source>
        <dbReference type="EMBL" id="RDY83085.1"/>
    </source>
</evidence>
<sequence length="119" mass="13804">MKLLTKELFDDSQHFWYQINLSQESNFGAVFDHDNKNIPQVVATIVDDLQGSGSSNHFWYFGNTTDTSILMIAHLNRKFYIQVNLKDFDFALNLITINNWKSLLQTQLEALNDTLAIFQ</sequence>
<dbReference type="EMBL" id="MAWT01000022">
    <property type="protein sequence ID" value="OCM71460.1"/>
    <property type="molecule type" value="Genomic_DNA"/>
</dbReference>